<dbReference type="PANTHER" id="PTHR43133:SF62">
    <property type="entry name" value="RNA POLYMERASE SIGMA FACTOR SIGZ"/>
    <property type="match status" value="1"/>
</dbReference>
<dbReference type="InterPro" id="IPR013249">
    <property type="entry name" value="RNA_pol_sigma70_r4_t2"/>
</dbReference>
<evidence type="ECO:0000256" key="3">
    <source>
        <dbReference type="ARBA" id="ARBA00023082"/>
    </source>
</evidence>
<evidence type="ECO:0000259" key="8">
    <source>
        <dbReference type="Pfam" id="PF08281"/>
    </source>
</evidence>
<keyword evidence="3" id="KW-0731">Sigma factor</keyword>
<evidence type="ECO:0000256" key="1">
    <source>
        <dbReference type="ARBA" id="ARBA00010641"/>
    </source>
</evidence>
<dbReference type="InterPro" id="IPR014304">
    <property type="entry name" value="RNA_pol_sigma-Z"/>
</dbReference>
<dbReference type="GO" id="GO:0003677">
    <property type="term" value="F:DNA binding"/>
    <property type="evidence" value="ECO:0007669"/>
    <property type="project" value="InterPro"/>
</dbReference>
<keyword evidence="4" id="KW-0804">Transcription</keyword>
<dbReference type="AlphaFoldDB" id="A0A402BGM0"/>
<reference evidence="10" key="1">
    <citation type="submission" date="2018-12" db="EMBL/GenBank/DDBJ databases">
        <title>Tengunoibacter tsumagoiensis gen. nov., sp. nov., Dictyobacter kobayashii sp. nov., D. alpinus sp. nov., and D. joshuensis sp. nov. and description of Dictyobacteraceae fam. nov. within the order Ktedonobacterales isolated from Tengu-no-mugimeshi.</title>
        <authorList>
            <person name="Wang C.M."/>
            <person name="Zheng Y."/>
            <person name="Sakai Y."/>
            <person name="Toyoda A."/>
            <person name="Minakuchi Y."/>
            <person name="Abe K."/>
            <person name="Yokota A."/>
            <person name="Yabe S."/>
        </authorList>
    </citation>
    <scope>NUCLEOTIDE SEQUENCE [LARGE SCALE GENOMIC DNA]</scope>
    <source>
        <strain evidence="10">Uno16</strain>
    </source>
</reference>
<feature type="compositionally biased region" description="Basic and acidic residues" evidence="6">
    <location>
        <begin position="227"/>
        <end position="238"/>
    </location>
</feature>
<dbReference type="GO" id="GO:0016987">
    <property type="term" value="F:sigma factor activity"/>
    <property type="evidence" value="ECO:0007669"/>
    <property type="project" value="UniProtKB-KW"/>
</dbReference>
<proteinExistence type="inferred from homology"/>
<comment type="caution">
    <text evidence="9">The sequence shown here is derived from an EMBL/GenBank/DDBJ whole genome shotgun (WGS) entry which is preliminary data.</text>
</comment>
<dbReference type="NCBIfam" id="TIGR02937">
    <property type="entry name" value="sigma70-ECF"/>
    <property type="match status" value="1"/>
</dbReference>
<feature type="domain" description="RNA polymerase sigma-70 region 2" evidence="7">
    <location>
        <begin position="11"/>
        <end position="73"/>
    </location>
</feature>
<dbReference type="InterPro" id="IPR013325">
    <property type="entry name" value="RNA_pol_sigma_r2"/>
</dbReference>
<dbReference type="SUPFAM" id="SSF88946">
    <property type="entry name" value="Sigma2 domain of RNA polymerase sigma factors"/>
    <property type="match status" value="1"/>
</dbReference>
<organism evidence="9 10">
    <name type="scientific">Dictyobacter alpinus</name>
    <dbReference type="NCBI Taxonomy" id="2014873"/>
    <lineage>
        <taxon>Bacteria</taxon>
        <taxon>Bacillati</taxon>
        <taxon>Chloroflexota</taxon>
        <taxon>Ktedonobacteria</taxon>
        <taxon>Ktedonobacterales</taxon>
        <taxon>Dictyobacteraceae</taxon>
        <taxon>Dictyobacter</taxon>
    </lineage>
</organism>
<gene>
    <name evidence="9" type="ORF">KDA_60480</name>
</gene>
<name>A0A402BGM0_9CHLR</name>
<evidence type="ECO:0000256" key="2">
    <source>
        <dbReference type="ARBA" id="ARBA00023015"/>
    </source>
</evidence>
<dbReference type="Gene3D" id="1.10.10.10">
    <property type="entry name" value="Winged helix-like DNA-binding domain superfamily/Winged helix DNA-binding domain"/>
    <property type="match status" value="1"/>
</dbReference>
<dbReference type="Pfam" id="PF08281">
    <property type="entry name" value="Sigma70_r4_2"/>
    <property type="match status" value="1"/>
</dbReference>
<comment type="similarity">
    <text evidence="1">Belongs to the sigma-70 factor family. ECF subfamily.</text>
</comment>
<evidence type="ECO:0000259" key="7">
    <source>
        <dbReference type="Pfam" id="PF04542"/>
    </source>
</evidence>
<dbReference type="OrthoDB" id="9784984at2"/>
<dbReference type="CDD" id="cd06171">
    <property type="entry name" value="Sigma70_r4"/>
    <property type="match status" value="1"/>
</dbReference>
<dbReference type="InterPro" id="IPR013324">
    <property type="entry name" value="RNA_pol_sigma_r3/r4-like"/>
</dbReference>
<protein>
    <recommendedName>
        <fullName evidence="5">RNA polymerase sigma factor SigZ</fullName>
    </recommendedName>
</protein>
<evidence type="ECO:0000256" key="6">
    <source>
        <dbReference type="SAM" id="MobiDB-lite"/>
    </source>
</evidence>
<accession>A0A402BGM0</accession>
<dbReference type="SUPFAM" id="SSF88659">
    <property type="entry name" value="Sigma3 and sigma4 domains of RNA polymerase sigma factors"/>
    <property type="match status" value="1"/>
</dbReference>
<dbReference type="Gene3D" id="1.10.1740.10">
    <property type="match status" value="1"/>
</dbReference>
<dbReference type="InterPro" id="IPR014284">
    <property type="entry name" value="RNA_pol_sigma-70_dom"/>
</dbReference>
<dbReference type="EMBL" id="BIFT01000002">
    <property type="protein sequence ID" value="GCE30564.1"/>
    <property type="molecule type" value="Genomic_DNA"/>
</dbReference>
<evidence type="ECO:0000256" key="5">
    <source>
        <dbReference type="NCBIfam" id="TIGR02959"/>
    </source>
</evidence>
<evidence type="ECO:0000256" key="4">
    <source>
        <dbReference type="ARBA" id="ARBA00023163"/>
    </source>
</evidence>
<dbReference type="Proteomes" id="UP000287171">
    <property type="component" value="Unassembled WGS sequence"/>
</dbReference>
<feature type="domain" description="RNA polymerase sigma factor 70 region 4 type 2" evidence="8">
    <location>
        <begin position="104"/>
        <end position="155"/>
    </location>
</feature>
<evidence type="ECO:0000313" key="10">
    <source>
        <dbReference type="Proteomes" id="UP000287171"/>
    </source>
</evidence>
<feature type="region of interest" description="Disordered" evidence="6">
    <location>
        <begin position="199"/>
        <end position="238"/>
    </location>
</feature>
<evidence type="ECO:0000313" key="9">
    <source>
        <dbReference type="EMBL" id="GCE30564.1"/>
    </source>
</evidence>
<dbReference type="NCBIfam" id="TIGR02959">
    <property type="entry name" value="SigZ"/>
    <property type="match status" value="1"/>
</dbReference>
<keyword evidence="2" id="KW-0805">Transcription regulation</keyword>
<keyword evidence="10" id="KW-1185">Reference proteome</keyword>
<dbReference type="GO" id="GO:0006352">
    <property type="term" value="P:DNA-templated transcription initiation"/>
    <property type="evidence" value="ECO:0007669"/>
    <property type="project" value="InterPro"/>
</dbReference>
<dbReference type="Pfam" id="PF04542">
    <property type="entry name" value="Sigma70_r2"/>
    <property type="match status" value="1"/>
</dbReference>
<dbReference type="InterPro" id="IPR039425">
    <property type="entry name" value="RNA_pol_sigma-70-like"/>
</dbReference>
<dbReference type="RefSeq" id="WP_126630637.1">
    <property type="nucleotide sequence ID" value="NZ_BIFT01000002.1"/>
</dbReference>
<sequence>MTTITEQAWDAFHAPLYHFIRRRVADEASAEDLLQEVFLKIHQRGEDLRDARRLESWIYQITRNLIIDYYRTRHQTMTSLDTDAELDLPEDLPDDDIVSELLPCVRAMVLALPDQHRQALILTEYQGLTQKELGKRLGISFSGAKSRVQRAREKLKQELLACCHFELDRRGHILNYQPRCDCCEADVCCDDTNTTSTPHPVRPFLSNSVSSSKGKREERGALLAARNGKDHNEYHSSK</sequence>
<dbReference type="PANTHER" id="PTHR43133">
    <property type="entry name" value="RNA POLYMERASE ECF-TYPE SIGMA FACTO"/>
    <property type="match status" value="1"/>
</dbReference>
<dbReference type="InterPro" id="IPR007627">
    <property type="entry name" value="RNA_pol_sigma70_r2"/>
</dbReference>
<dbReference type="InterPro" id="IPR036388">
    <property type="entry name" value="WH-like_DNA-bd_sf"/>
</dbReference>